<keyword evidence="4" id="KW-1185">Reference proteome</keyword>
<dbReference type="RefSeq" id="WP_023063981.1">
    <property type="nucleotide sequence ID" value="NZ_AUZM01000001.1"/>
</dbReference>
<dbReference type="PATRIC" id="fig|1348334.3.peg.224"/>
<organism evidence="3 4">
    <name type="scientific">Lyngbya aestuarii BL J</name>
    <dbReference type="NCBI Taxonomy" id="1348334"/>
    <lineage>
        <taxon>Bacteria</taxon>
        <taxon>Bacillati</taxon>
        <taxon>Cyanobacteriota</taxon>
        <taxon>Cyanophyceae</taxon>
        <taxon>Oscillatoriophycideae</taxon>
        <taxon>Oscillatoriales</taxon>
        <taxon>Microcoleaceae</taxon>
        <taxon>Lyngbya</taxon>
    </lineage>
</organism>
<dbReference type="AlphaFoldDB" id="U7QPP6"/>
<dbReference type="EMBL" id="AUZM01000001">
    <property type="protein sequence ID" value="ERT09919.1"/>
    <property type="molecule type" value="Genomic_DNA"/>
</dbReference>
<dbReference type="CDD" id="cd16383">
    <property type="entry name" value="GUN4"/>
    <property type="match status" value="1"/>
</dbReference>
<dbReference type="PANTHER" id="PTHR34800:SF1">
    <property type="entry name" value="TETRAPYRROLE-BINDING PROTEIN, CHLOROPLASTIC"/>
    <property type="match status" value="1"/>
</dbReference>
<dbReference type="SUPFAM" id="SSF140869">
    <property type="entry name" value="GUN4-like"/>
    <property type="match status" value="1"/>
</dbReference>
<dbReference type="GO" id="GO:0046906">
    <property type="term" value="F:tetrapyrrole binding"/>
    <property type="evidence" value="ECO:0007669"/>
    <property type="project" value="TreeGrafter"/>
</dbReference>
<sequence>MSEQTTLIPNGGSEANLAWTQFNLMYLCPVCQNEDQPENVLFCSVCGWDLTPCPPDFQDRQTQQVAWARRIWKKLQELEQISPIDSANTASQNPAEQESSTSRSLIVTSTSVERLHSERKINYTPLRNLLEARQWREADEETTRVMLLAAQREKAGYLDLYAVRDFPCQDLYTINQLWLEYSRGHFGFSVQKRIWESLINQKESISEAHFGDYLGWRKEGQWLDYDDLVFDLRSPQGHLPVGFAWWVVWWCIALSRVVVFEVFERLDSCQL</sequence>
<evidence type="ECO:0000313" key="3">
    <source>
        <dbReference type="EMBL" id="ERT09919.1"/>
    </source>
</evidence>
<evidence type="ECO:0000313" key="4">
    <source>
        <dbReference type="Proteomes" id="UP000017127"/>
    </source>
</evidence>
<protein>
    <submittedName>
        <fullName evidence="3">GUN4-like family protein</fullName>
    </submittedName>
</protein>
<dbReference type="Pfam" id="PF05419">
    <property type="entry name" value="GUN4"/>
    <property type="match status" value="1"/>
</dbReference>
<gene>
    <name evidence="3" type="ORF">M595_0228</name>
</gene>
<dbReference type="PANTHER" id="PTHR34800">
    <property type="entry name" value="TETRAPYRROLE-BINDING PROTEIN, CHLOROPLASTIC"/>
    <property type="match status" value="1"/>
</dbReference>
<comment type="caution">
    <text evidence="3">The sequence shown here is derived from an EMBL/GenBank/DDBJ whole genome shotgun (WGS) entry which is preliminary data.</text>
</comment>
<accession>U7QPP6</accession>
<dbReference type="Gene3D" id="1.10.10.1770">
    <property type="entry name" value="Gun4-like"/>
    <property type="match status" value="1"/>
</dbReference>
<dbReference type="InterPro" id="IPR037215">
    <property type="entry name" value="GUN4-like_sf"/>
</dbReference>
<proteinExistence type="predicted"/>
<feature type="domain" description="GUN4-like" evidence="2">
    <location>
        <begin position="117"/>
        <end position="253"/>
    </location>
</feature>
<dbReference type="Gene3D" id="1.25.40.620">
    <property type="match status" value="1"/>
</dbReference>
<dbReference type="Proteomes" id="UP000017127">
    <property type="component" value="Unassembled WGS sequence"/>
</dbReference>
<evidence type="ECO:0000259" key="2">
    <source>
        <dbReference type="Pfam" id="PF05419"/>
    </source>
</evidence>
<feature type="region of interest" description="Disordered" evidence="1">
    <location>
        <begin position="83"/>
        <end position="105"/>
    </location>
</feature>
<reference evidence="3 4" key="1">
    <citation type="journal article" date="2013" name="Front. Microbiol.">
        <title>Comparative genomic analyses of the cyanobacterium, Lyngbya aestuarii BL J, a powerful hydrogen producer.</title>
        <authorList>
            <person name="Kothari A."/>
            <person name="Vaughn M."/>
            <person name="Garcia-Pichel F."/>
        </authorList>
    </citation>
    <scope>NUCLEOTIDE SEQUENCE [LARGE SCALE GENOMIC DNA]</scope>
    <source>
        <strain evidence="3 4">BL J</strain>
    </source>
</reference>
<dbReference type="InterPro" id="IPR008629">
    <property type="entry name" value="GUN4-like"/>
</dbReference>
<dbReference type="OrthoDB" id="447623at2"/>
<name>U7QPP6_9CYAN</name>
<evidence type="ECO:0000256" key="1">
    <source>
        <dbReference type="SAM" id="MobiDB-lite"/>
    </source>
</evidence>